<evidence type="ECO:0000313" key="2">
    <source>
        <dbReference type="EMBL" id="KIQ01491.1"/>
    </source>
</evidence>
<dbReference type="Proteomes" id="UP000035017">
    <property type="component" value="Unassembled WGS sequence"/>
</dbReference>
<accession>A0A0D0KTE9</accession>
<sequence>MTDLLMVAIYCSHKIDSGKLMNLFVIATGVAIAVALSGCSYTNRVEVELRTNSQAKLASARLAEPSNDAEFNRLALAAAKRRFPIRVPHPKPNHTYGQPVTITYPLIR</sequence>
<dbReference type="AlphaFoldDB" id="A0A0D0KTE9"/>
<keyword evidence="1" id="KW-0812">Transmembrane</keyword>
<keyword evidence="1" id="KW-0472">Membrane</keyword>
<comment type="caution">
    <text evidence="2">The sequence shown here is derived from an EMBL/GenBank/DDBJ whole genome shotgun (WGS) entry which is preliminary data.</text>
</comment>
<evidence type="ECO:0000256" key="1">
    <source>
        <dbReference type="SAM" id="Phobius"/>
    </source>
</evidence>
<dbReference type="EMBL" id="JXQV01000013">
    <property type="protein sequence ID" value="KIQ01491.1"/>
    <property type="molecule type" value="Genomic_DNA"/>
</dbReference>
<organism evidence="2 3">
    <name type="scientific">Agrobacterium tumefaciens</name>
    <dbReference type="NCBI Taxonomy" id="358"/>
    <lineage>
        <taxon>Bacteria</taxon>
        <taxon>Pseudomonadati</taxon>
        <taxon>Pseudomonadota</taxon>
        <taxon>Alphaproteobacteria</taxon>
        <taxon>Hyphomicrobiales</taxon>
        <taxon>Rhizobiaceae</taxon>
        <taxon>Rhizobium/Agrobacterium group</taxon>
        <taxon>Agrobacterium</taxon>
        <taxon>Agrobacterium tumefaciens complex</taxon>
    </lineage>
</organism>
<evidence type="ECO:0000313" key="3">
    <source>
        <dbReference type="Proteomes" id="UP000035017"/>
    </source>
</evidence>
<reference evidence="2 3" key="1">
    <citation type="submission" date="2014-12" db="EMBL/GenBank/DDBJ databases">
        <title>16Stimator: statistical estimation of ribosomal gene copy numbers from draft genome assemblies.</title>
        <authorList>
            <person name="Perisin M.A."/>
            <person name="Vetter M."/>
            <person name="Gilbert J.A."/>
            <person name="Bergelson J."/>
        </authorList>
    </citation>
    <scope>NUCLEOTIDE SEQUENCE [LARGE SCALE GENOMIC DNA]</scope>
    <source>
        <strain evidence="2 3">MEJ076</strain>
    </source>
</reference>
<name>A0A0D0KTE9_AGRTU</name>
<feature type="transmembrane region" description="Helical" evidence="1">
    <location>
        <begin position="20"/>
        <end position="41"/>
    </location>
</feature>
<gene>
    <name evidence="2" type="ORF">RU07_15495</name>
</gene>
<keyword evidence="1" id="KW-1133">Transmembrane helix</keyword>
<protein>
    <submittedName>
        <fullName evidence="2">Uncharacterized protein</fullName>
    </submittedName>
</protein>
<proteinExistence type="predicted"/>